<reference evidence="2" key="1">
    <citation type="submission" date="2017-07" db="EMBL/GenBank/DDBJ databases">
        <authorList>
            <person name="Mikheyev A."/>
            <person name="Grau M."/>
        </authorList>
    </citation>
    <scope>NUCLEOTIDE SEQUENCE</scope>
    <source>
        <tissue evidence="2">Venom_gland</tissue>
    </source>
</reference>
<dbReference type="AlphaFoldDB" id="A0A2D4LE68"/>
<sequence>MFPSGTPATATNWGRGVRSLLAVPASLRRLKACRVVLGAALRDGERLPRNRNQENCWDLITRAALRAVVCPEGRQGKEKTRDRSEAAEKFTRRHFLGTQLPNLRPLQSRPEKSKGG</sequence>
<organism evidence="2">
    <name type="scientific">Micrurus spixii</name>
    <name type="common">Amazon coral snake</name>
    <dbReference type="NCBI Taxonomy" id="129469"/>
    <lineage>
        <taxon>Eukaryota</taxon>
        <taxon>Metazoa</taxon>
        <taxon>Chordata</taxon>
        <taxon>Craniata</taxon>
        <taxon>Vertebrata</taxon>
        <taxon>Euteleostomi</taxon>
        <taxon>Lepidosauria</taxon>
        <taxon>Squamata</taxon>
        <taxon>Bifurcata</taxon>
        <taxon>Unidentata</taxon>
        <taxon>Episquamata</taxon>
        <taxon>Toxicofera</taxon>
        <taxon>Serpentes</taxon>
        <taxon>Colubroidea</taxon>
        <taxon>Elapidae</taxon>
        <taxon>Elapinae</taxon>
        <taxon>Micrurus</taxon>
    </lineage>
</organism>
<reference evidence="2" key="2">
    <citation type="submission" date="2017-11" db="EMBL/GenBank/DDBJ databases">
        <title>Coralsnake Venomics: Analyses of Venom Gland Transcriptomes and Proteomes of Six Brazilian Taxa.</title>
        <authorList>
            <person name="Aird S.D."/>
            <person name="Jorge da Silva N."/>
            <person name="Qiu L."/>
            <person name="Villar-Briones A."/>
            <person name="Aparecida-Saddi V."/>
            <person name="Campos-Telles M.P."/>
            <person name="Grau M."/>
            <person name="Mikheyev A.S."/>
        </authorList>
    </citation>
    <scope>NUCLEOTIDE SEQUENCE</scope>
    <source>
        <tissue evidence="2">Venom_gland</tissue>
    </source>
</reference>
<feature type="compositionally biased region" description="Basic and acidic residues" evidence="1">
    <location>
        <begin position="74"/>
        <end position="90"/>
    </location>
</feature>
<protein>
    <submittedName>
        <fullName evidence="2">Uncharacterized protein</fullName>
    </submittedName>
</protein>
<feature type="region of interest" description="Disordered" evidence="1">
    <location>
        <begin position="73"/>
        <end position="116"/>
    </location>
</feature>
<dbReference type="EMBL" id="IACM01020959">
    <property type="protein sequence ID" value="LAB19328.1"/>
    <property type="molecule type" value="Transcribed_RNA"/>
</dbReference>
<evidence type="ECO:0000256" key="1">
    <source>
        <dbReference type="SAM" id="MobiDB-lite"/>
    </source>
</evidence>
<dbReference type="EMBL" id="IACM01020960">
    <property type="protein sequence ID" value="LAB19331.1"/>
    <property type="molecule type" value="Transcribed_RNA"/>
</dbReference>
<name>A0A2D4LE68_9SAUR</name>
<evidence type="ECO:0000313" key="2">
    <source>
        <dbReference type="EMBL" id="LAB19331.1"/>
    </source>
</evidence>
<accession>A0A2D4LE68</accession>
<dbReference type="EMBL" id="IACM01020956">
    <property type="protein sequence ID" value="LAB19325.1"/>
    <property type="molecule type" value="Transcribed_RNA"/>
</dbReference>
<proteinExistence type="predicted"/>